<evidence type="ECO:0000313" key="3">
    <source>
        <dbReference type="EMBL" id="KUI19077.1"/>
    </source>
</evidence>
<name>A0A101AAH0_9MYCO</name>
<keyword evidence="1" id="KW-0732">Signal</keyword>
<feature type="domain" description="DUF732" evidence="2">
    <location>
        <begin position="25"/>
        <end position="91"/>
    </location>
</feature>
<evidence type="ECO:0000256" key="1">
    <source>
        <dbReference type="SAM" id="SignalP"/>
    </source>
</evidence>
<sequence length="93" mass="9599">MRRIVGLFISATAIAVAFAAPAGADQAEFVRKLQETYVFLSADQLIAAGNKVCANASRGVPAAESMLMVREDLGVSVTAAADIVSIAINELGC</sequence>
<evidence type="ECO:0000259" key="2">
    <source>
        <dbReference type="Pfam" id="PF05305"/>
    </source>
</evidence>
<organism evidence="3 4">
    <name type="scientific">Mycobacterium lehmannii</name>
    <dbReference type="NCBI Taxonomy" id="2048550"/>
    <lineage>
        <taxon>Bacteria</taxon>
        <taxon>Bacillati</taxon>
        <taxon>Actinomycetota</taxon>
        <taxon>Actinomycetes</taxon>
        <taxon>Mycobacteriales</taxon>
        <taxon>Mycobacteriaceae</taxon>
        <taxon>Mycobacterium</taxon>
    </lineage>
</organism>
<feature type="chain" id="PRO_5038411398" description="DUF732 domain-containing protein" evidence="1">
    <location>
        <begin position="20"/>
        <end position="93"/>
    </location>
</feature>
<dbReference type="AlphaFoldDB" id="A0A101AAH0"/>
<dbReference type="RefSeq" id="WP_064394929.1">
    <property type="nucleotide sequence ID" value="NZ_LQIR01000008.1"/>
</dbReference>
<evidence type="ECO:0000313" key="4">
    <source>
        <dbReference type="Proteomes" id="UP000053707"/>
    </source>
</evidence>
<proteinExistence type="predicted"/>
<keyword evidence="4" id="KW-1185">Reference proteome</keyword>
<gene>
    <name evidence="3" type="ORF">AU192_04490</name>
</gene>
<reference evidence="3 4" key="1">
    <citation type="submission" date="2016-01" db="EMBL/GenBank/DDBJ databases">
        <authorList>
            <consortium name="TB Trials Study Group"/>
            <person name="Sutton G."/>
            <person name="Brinkac L."/>
            <person name="Sanka R."/>
            <person name="Adams M."/>
            <person name="Lau E.L."/>
            <person name="Macaden R."/>
            <person name="Grewal H.M.S."/>
        </authorList>
    </citation>
    <scope>NUCLEOTIDE SEQUENCE [LARGE SCALE GENOMIC DNA]</scope>
    <source>
        <strain evidence="3 4">IS-1744</strain>
    </source>
</reference>
<dbReference type="Pfam" id="PF05305">
    <property type="entry name" value="DUF732"/>
    <property type="match status" value="1"/>
</dbReference>
<dbReference type="EMBL" id="LQIR01000008">
    <property type="protein sequence ID" value="KUI19077.1"/>
    <property type="molecule type" value="Genomic_DNA"/>
</dbReference>
<protein>
    <recommendedName>
        <fullName evidence="2">DUF732 domain-containing protein</fullName>
    </recommendedName>
</protein>
<dbReference type="Proteomes" id="UP000053707">
    <property type="component" value="Unassembled WGS sequence"/>
</dbReference>
<comment type="caution">
    <text evidence="3">The sequence shown here is derived from an EMBL/GenBank/DDBJ whole genome shotgun (WGS) entry which is preliminary data.</text>
</comment>
<accession>A0A101AAH0</accession>
<dbReference type="InterPro" id="IPR007969">
    <property type="entry name" value="DUF732"/>
</dbReference>
<feature type="signal peptide" evidence="1">
    <location>
        <begin position="1"/>
        <end position="19"/>
    </location>
</feature>